<evidence type="ECO:0000259" key="4">
    <source>
        <dbReference type="Pfam" id="PF00330"/>
    </source>
</evidence>
<dbReference type="GO" id="GO:0051536">
    <property type="term" value="F:iron-sulfur cluster binding"/>
    <property type="evidence" value="ECO:0007669"/>
    <property type="project" value="UniProtKB-KW"/>
</dbReference>
<keyword evidence="2" id="KW-0408">Iron</keyword>
<sequence length="113" mass="12052">MVGTDSYTTMIDGLGVVGWGVDGIEAEASMLSQPMSMVLPGVVGFKLLGKLRDGVTATDLVLIVTQMLRKHGIVGKFVVITKKTIFLLGSINGHAVTLLVKWVASYVFGEMPK</sequence>
<name>A0A0B2S6Y6_GLYSO</name>
<keyword evidence="1" id="KW-0479">Metal-binding</keyword>
<dbReference type="EMBL" id="KN644497">
    <property type="protein sequence ID" value="KHN42456.1"/>
    <property type="molecule type" value="Genomic_DNA"/>
</dbReference>
<dbReference type="AlphaFoldDB" id="A0A0B2S6Y6"/>
<dbReference type="Gene3D" id="3.30.499.10">
    <property type="entry name" value="Aconitase, domain 3"/>
    <property type="match status" value="1"/>
</dbReference>
<dbReference type="Proteomes" id="UP000053555">
    <property type="component" value="Unassembled WGS sequence"/>
</dbReference>
<dbReference type="InterPro" id="IPR001030">
    <property type="entry name" value="Acoase/IPM_deHydtase_lsu_aba"/>
</dbReference>
<proteinExistence type="predicted"/>
<evidence type="ECO:0000256" key="3">
    <source>
        <dbReference type="ARBA" id="ARBA00023014"/>
    </source>
</evidence>
<dbReference type="GO" id="GO:0003994">
    <property type="term" value="F:aconitate hydratase activity"/>
    <property type="evidence" value="ECO:0007669"/>
    <property type="project" value="UniProtKB-EC"/>
</dbReference>
<organism evidence="5">
    <name type="scientific">Glycine soja</name>
    <name type="common">Wild soybean</name>
    <dbReference type="NCBI Taxonomy" id="3848"/>
    <lineage>
        <taxon>Eukaryota</taxon>
        <taxon>Viridiplantae</taxon>
        <taxon>Streptophyta</taxon>
        <taxon>Embryophyta</taxon>
        <taxon>Tracheophyta</taxon>
        <taxon>Spermatophyta</taxon>
        <taxon>Magnoliopsida</taxon>
        <taxon>eudicotyledons</taxon>
        <taxon>Gunneridae</taxon>
        <taxon>Pentapetalae</taxon>
        <taxon>rosids</taxon>
        <taxon>fabids</taxon>
        <taxon>Fabales</taxon>
        <taxon>Fabaceae</taxon>
        <taxon>Papilionoideae</taxon>
        <taxon>50 kb inversion clade</taxon>
        <taxon>NPAAA clade</taxon>
        <taxon>indigoferoid/millettioid clade</taxon>
        <taxon>Phaseoleae</taxon>
        <taxon>Glycine</taxon>
        <taxon>Glycine subgen. Soja</taxon>
    </lineage>
</organism>
<evidence type="ECO:0000256" key="1">
    <source>
        <dbReference type="ARBA" id="ARBA00022723"/>
    </source>
</evidence>
<reference evidence="5" key="1">
    <citation type="submission" date="2014-07" db="EMBL/GenBank/DDBJ databases">
        <title>Identification of a novel salt tolerance gene in wild soybean by whole-genome sequencing.</title>
        <authorList>
            <person name="Lam H.-M."/>
            <person name="Qi X."/>
            <person name="Li M.-W."/>
            <person name="Liu X."/>
            <person name="Xie M."/>
            <person name="Ni M."/>
            <person name="Xu X."/>
        </authorList>
    </citation>
    <scope>NUCLEOTIDE SEQUENCE [LARGE SCALE GENOMIC DNA]</scope>
    <source>
        <tissue evidence="5">Root</tissue>
    </source>
</reference>
<dbReference type="InterPro" id="IPR036008">
    <property type="entry name" value="Aconitase_4Fe-4S_dom"/>
</dbReference>
<gene>
    <name evidence="5" type="ORF">glysoja_033924</name>
</gene>
<keyword evidence="3" id="KW-0411">Iron-sulfur</keyword>
<accession>A0A0B2S6Y6</accession>
<evidence type="ECO:0000313" key="5">
    <source>
        <dbReference type="EMBL" id="KHN42456.1"/>
    </source>
</evidence>
<evidence type="ECO:0000256" key="2">
    <source>
        <dbReference type="ARBA" id="ARBA00023004"/>
    </source>
</evidence>
<dbReference type="Pfam" id="PF00330">
    <property type="entry name" value="Aconitase"/>
    <property type="match status" value="1"/>
</dbReference>
<dbReference type="SUPFAM" id="SSF53732">
    <property type="entry name" value="Aconitase iron-sulfur domain"/>
    <property type="match status" value="1"/>
</dbReference>
<dbReference type="GO" id="GO:0046872">
    <property type="term" value="F:metal ion binding"/>
    <property type="evidence" value="ECO:0007669"/>
    <property type="project" value="UniProtKB-KW"/>
</dbReference>
<feature type="domain" description="Aconitase/3-isopropylmalate dehydratase large subunit alpha/beta/alpha" evidence="4">
    <location>
        <begin position="1"/>
        <end position="78"/>
    </location>
</feature>
<protein>
    <submittedName>
        <fullName evidence="5">Aconitate hydratase 3, mitochondrial</fullName>
        <ecNumber evidence="5">4.2.1.3</ecNumber>
    </submittedName>
</protein>
<dbReference type="InterPro" id="IPR015931">
    <property type="entry name" value="Acnase/IPM_dHydase_lsu_aba_1/3"/>
</dbReference>
<keyword evidence="5" id="KW-0456">Lyase</keyword>
<dbReference type="PANTHER" id="PTHR11670">
    <property type="entry name" value="ACONITASE/IRON-RESPONSIVE ELEMENT FAMILY MEMBER"/>
    <property type="match status" value="1"/>
</dbReference>
<dbReference type="InterPro" id="IPR006249">
    <property type="entry name" value="Aconitase/IRP2"/>
</dbReference>
<dbReference type="EC" id="4.2.1.3" evidence="5"/>